<accession>A0ABQ6PHN4</accession>
<dbReference type="SUPFAM" id="SSF53756">
    <property type="entry name" value="UDP-Glycosyltransferase/glycogen phosphorylase"/>
    <property type="match status" value="1"/>
</dbReference>
<reference evidence="1 2" key="1">
    <citation type="submission" date="2023-08" db="EMBL/GenBank/DDBJ databases">
        <title>Draft genome sequence of Algoriphagus confluentis.</title>
        <authorList>
            <person name="Takatani N."/>
            <person name="Hosokawa M."/>
            <person name="Sawabe T."/>
        </authorList>
    </citation>
    <scope>NUCLEOTIDE SEQUENCE [LARGE SCALE GENOMIC DNA]</scope>
    <source>
        <strain evidence="1 2">NBRC 111222</strain>
    </source>
</reference>
<dbReference type="Proteomes" id="UP001338309">
    <property type="component" value="Unassembled WGS sequence"/>
</dbReference>
<dbReference type="RefSeq" id="WP_338222178.1">
    <property type="nucleotide sequence ID" value="NZ_BTPD01000001.1"/>
</dbReference>
<evidence type="ECO:0000313" key="1">
    <source>
        <dbReference type="EMBL" id="GMQ27374.1"/>
    </source>
</evidence>
<keyword evidence="2" id="KW-1185">Reference proteome</keyword>
<proteinExistence type="predicted"/>
<gene>
    <name evidence="1" type="ORF">Aconfl_00160</name>
</gene>
<organism evidence="1 2">
    <name type="scientific">Algoriphagus confluentis</name>
    <dbReference type="NCBI Taxonomy" id="1697556"/>
    <lineage>
        <taxon>Bacteria</taxon>
        <taxon>Pseudomonadati</taxon>
        <taxon>Bacteroidota</taxon>
        <taxon>Cytophagia</taxon>
        <taxon>Cytophagales</taxon>
        <taxon>Cyclobacteriaceae</taxon>
        <taxon>Algoriphagus</taxon>
    </lineage>
</organism>
<evidence type="ECO:0000313" key="2">
    <source>
        <dbReference type="Proteomes" id="UP001338309"/>
    </source>
</evidence>
<protein>
    <submittedName>
        <fullName evidence="1">Uncharacterized protein</fullName>
    </submittedName>
</protein>
<dbReference type="EMBL" id="BTPD01000001">
    <property type="protein sequence ID" value="GMQ27374.1"/>
    <property type="molecule type" value="Genomic_DNA"/>
</dbReference>
<comment type="caution">
    <text evidence="1">The sequence shown here is derived from an EMBL/GenBank/DDBJ whole genome shotgun (WGS) entry which is preliminary data.</text>
</comment>
<sequence>MSDNPAPRIPVLIASTLKPIQDPRAFGKLALSLGETNKYQINIIGFSSKKLNNSPDFRYFSSMGDFSTWSRICAQYRLFQTIFKIRPRVIIACTWEYLPLLSLLKPFFGFKVVYDVQENYAFNLDLNPILNNDKKRKWTFWIKMAEKSAKVDLFLLAEKCYRKEMPQKNPFLILENKFHGEIQKTTSKDFQAQTEFGFCLTGTLSPAFGTIQAIRWFQEIQKVYPKSRLFVIGHVPISNFFQRLKELEKTSHGIIWRISEIPIPYEQLLEAISEADFSLLPYTLHPAISEKMPSKLFECAALGTPVLITPNPKWENFLAPFKGGFGIDFSDLMQAVPMFQQAIRQTYFSTPAPGEVLWDSQKSDFQQAIDQLLS</sequence>
<name>A0ABQ6PHN4_9BACT</name>
<dbReference type="Gene3D" id="3.40.50.2000">
    <property type="entry name" value="Glycogen Phosphorylase B"/>
    <property type="match status" value="1"/>
</dbReference>